<protein>
    <submittedName>
        <fullName evidence="1">Uncharacterized protein</fullName>
    </submittedName>
</protein>
<gene>
    <name evidence="1" type="ORF">QFC21_002221</name>
</gene>
<evidence type="ECO:0000313" key="2">
    <source>
        <dbReference type="Proteomes" id="UP001227268"/>
    </source>
</evidence>
<sequence>MPQRVTLGAEGTRLRRGKEQRDHSQNSPKSLSTAALMSSPSLVTRQASRKTDTEIKAKADEIEYHVDYGFNKKDLQKGSGINGESGLSVIGSINYSKSFPLDLMHVPFENILPQLLSMWGGTYKGAMITGQKSGKLKNEWVLSSSDWHDINNDVLSSNSIIPAQLARMMGSVNARGYWTANTYAHFMKFLGPIVLKGGLPDRYYKNFVLLSETVKVLIGMDMKKCKLAALGTALVIWVRDFERGWVKAMASDK</sequence>
<reference evidence="1" key="1">
    <citation type="submission" date="2023-04" db="EMBL/GenBank/DDBJ databases">
        <title>Draft Genome sequencing of Naganishia species isolated from polar environments using Oxford Nanopore Technology.</title>
        <authorList>
            <person name="Leo P."/>
            <person name="Venkateswaran K."/>
        </authorList>
    </citation>
    <scope>NUCLEOTIDE SEQUENCE</scope>
    <source>
        <strain evidence="1">MNA-CCFEE 5423</strain>
    </source>
</reference>
<keyword evidence="2" id="KW-1185">Reference proteome</keyword>
<dbReference type="EMBL" id="JASBWT010000006">
    <property type="protein sequence ID" value="KAJ9103759.1"/>
    <property type="molecule type" value="Genomic_DNA"/>
</dbReference>
<dbReference type="Proteomes" id="UP001227268">
    <property type="component" value="Unassembled WGS sequence"/>
</dbReference>
<accession>A0ACC2VXG0</accession>
<proteinExistence type="predicted"/>
<name>A0ACC2VXG0_9TREE</name>
<evidence type="ECO:0000313" key="1">
    <source>
        <dbReference type="EMBL" id="KAJ9103759.1"/>
    </source>
</evidence>
<organism evidence="1 2">
    <name type="scientific">Naganishia friedmannii</name>
    <dbReference type="NCBI Taxonomy" id="89922"/>
    <lineage>
        <taxon>Eukaryota</taxon>
        <taxon>Fungi</taxon>
        <taxon>Dikarya</taxon>
        <taxon>Basidiomycota</taxon>
        <taxon>Agaricomycotina</taxon>
        <taxon>Tremellomycetes</taxon>
        <taxon>Filobasidiales</taxon>
        <taxon>Filobasidiaceae</taxon>
        <taxon>Naganishia</taxon>
    </lineage>
</organism>
<comment type="caution">
    <text evidence="1">The sequence shown here is derived from an EMBL/GenBank/DDBJ whole genome shotgun (WGS) entry which is preliminary data.</text>
</comment>